<comment type="subcellular location">
    <subcellularLocation>
        <location evidence="2 15">Cytoplasm</location>
    </subcellularLocation>
</comment>
<evidence type="ECO:0000259" key="17">
    <source>
        <dbReference type="Pfam" id="PF01746"/>
    </source>
</evidence>
<name>A0A2M7QJB8_9BACT</name>
<dbReference type="InterPro" id="IPR029026">
    <property type="entry name" value="tRNA_m1G_MTases_N"/>
</dbReference>
<dbReference type="Gene3D" id="1.10.1270.20">
    <property type="entry name" value="tRNA(m1g37)methyltransferase, domain 2"/>
    <property type="match status" value="1"/>
</dbReference>
<dbReference type="InterPro" id="IPR023148">
    <property type="entry name" value="tRNA_m1G_MeTrfase_C_sf"/>
</dbReference>
<sequence>MKISILTLFPKMIDGFINESIVKRAQEKKLVEIEIVNIRDFTDDAYGTVDGKPYGGGVGMVMRVDILYKALISVIPNSFRDLNKKILNPLQGKQVQYDTKKTQIILTSAKGKTYDQSIARQYSTFDHLIVIAGHYEGVDERILDYVDEEISVGDYVLTGGELPACIIADSVTRLLPGVLKHKEATENESFSQALCELTTNDTSTSLSVNQRLTTMLEYPQYTRPEEFMGKKVPEVLLSGDHKRIEEWRLNQALKETKKKRPDMLK</sequence>
<dbReference type="InterPro" id="IPR029028">
    <property type="entry name" value="Alpha/beta_knot_MTases"/>
</dbReference>
<dbReference type="GO" id="GO:0052906">
    <property type="term" value="F:tRNA (guanine(37)-N1)-methyltransferase activity"/>
    <property type="evidence" value="ECO:0007669"/>
    <property type="project" value="UniProtKB-UniRule"/>
</dbReference>
<keyword evidence="9 15" id="KW-0808">Transferase</keyword>
<dbReference type="EC" id="2.1.1.228" evidence="5 15"/>
<dbReference type="PIRSF" id="PIRSF000386">
    <property type="entry name" value="tRNA_mtase"/>
    <property type="match status" value="1"/>
</dbReference>
<organism evidence="18 19">
    <name type="scientific">Candidatus Roizmanbacteria bacterium CG_4_10_14_0_8_um_filter_33_9</name>
    <dbReference type="NCBI Taxonomy" id="1974826"/>
    <lineage>
        <taxon>Bacteria</taxon>
        <taxon>Candidatus Roizmaniibacteriota</taxon>
    </lineage>
</organism>
<evidence type="ECO:0000256" key="5">
    <source>
        <dbReference type="ARBA" id="ARBA00012807"/>
    </source>
</evidence>
<dbReference type="Proteomes" id="UP000229401">
    <property type="component" value="Unassembled WGS sequence"/>
</dbReference>
<evidence type="ECO:0000256" key="9">
    <source>
        <dbReference type="ARBA" id="ARBA00022679"/>
    </source>
</evidence>
<evidence type="ECO:0000256" key="6">
    <source>
        <dbReference type="ARBA" id="ARBA00014679"/>
    </source>
</evidence>
<evidence type="ECO:0000256" key="7">
    <source>
        <dbReference type="ARBA" id="ARBA00022490"/>
    </source>
</evidence>
<evidence type="ECO:0000313" key="19">
    <source>
        <dbReference type="Proteomes" id="UP000229401"/>
    </source>
</evidence>
<evidence type="ECO:0000256" key="15">
    <source>
        <dbReference type="HAMAP-Rule" id="MF_00605"/>
    </source>
</evidence>
<evidence type="ECO:0000256" key="11">
    <source>
        <dbReference type="ARBA" id="ARBA00022694"/>
    </source>
</evidence>
<evidence type="ECO:0000256" key="10">
    <source>
        <dbReference type="ARBA" id="ARBA00022691"/>
    </source>
</evidence>
<keyword evidence="11 15" id="KW-0819">tRNA processing</keyword>
<dbReference type="PANTHER" id="PTHR46417:SF1">
    <property type="entry name" value="TRNA (GUANINE-N(1)-)-METHYLTRANSFERASE"/>
    <property type="match status" value="1"/>
</dbReference>
<feature type="binding site" evidence="15 16">
    <location>
        <position position="133"/>
    </location>
    <ligand>
        <name>S-adenosyl-L-methionine</name>
        <dbReference type="ChEBI" id="CHEBI:59789"/>
    </ligand>
</feature>
<keyword evidence="10 15" id="KW-0949">S-adenosyl-L-methionine</keyword>
<evidence type="ECO:0000256" key="16">
    <source>
        <dbReference type="PIRSR" id="PIRSR000386-1"/>
    </source>
</evidence>
<dbReference type="HAMAP" id="MF_00605">
    <property type="entry name" value="TrmD"/>
    <property type="match status" value="1"/>
</dbReference>
<comment type="caution">
    <text evidence="18">The sequence shown here is derived from an EMBL/GenBank/DDBJ whole genome shotgun (WGS) entry which is preliminary data.</text>
</comment>
<comment type="catalytic activity">
    <reaction evidence="14 15">
        <text>guanosine(37) in tRNA + S-adenosyl-L-methionine = N(1)-methylguanosine(37) in tRNA + S-adenosyl-L-homocysteine + H(+)</text>
        <dbReference type="Rhea" id="RHEA:36899"/>
        <dbReference type="Rhea" id="RHEA-COMP:10145"/>
        <dbReference type="Rhea" id="RHEA-COMP:10147"/>
        <dbReference type="ChEBI" id="CHEBI:15378"/>
        <dbReference type="ChEBI" id="CHEBI:57856"/>
        <dbReference type="ChEBI" id="CHEBI:59789"/>
        <dbReference type="ChEBI" id="CHEBI:73542"/>
        <dbReference type="ChEBI" id="CHEBI:74269"/>
        <dbReference type="EC" id="2.1.1.228"/>
    </reaction>
</comment>
<evidence type="ECO:0000256" key="13">
    <source>
        <dbReference type="ARBA" id="ARBA00033392"/>
    </source>
</evidence>
<evidence type="ECO:0000256" key="14">
    <source>
        <dbReference type="ARBA" id="ARBA00047783"/>
    </source>
</evidence>
<dbReference type="SUPFAM" id="SSF75217">
    <property type="entry name" value="alpha/beta knot"/>
    <property type="match status" value="1"/>
</dbReference>
<dbReference type="Gene3D" id="3.40.1280.10">
    <property type="match status" value="1"/>
</dbReference>
<evidence type="ECO:0000256" key="8">
    <source>
        <dbReference type="ARBA" id="ARBA00022603"/>
    </source>
</evidence>
<gene>
    <name evidence="15" type="primary">trmD</name>
    <name evidence="18" type="ORF">COY87_01125</name>
</gene>
<evidence type="ECO:0000256" key="3">
    <source>
        <dbReference type="ARBA" id="ARBA00007630"/>
    </source>
</evidence>
<comment type="function">
    <text evidence="1 15">Specifically methylates guanosine-37 in various tRNAs.</text>
</comment>
<accession>A0A2M7QJB8</accession>
<evidence type="ECO:0000256" key="1">
    <source>
        <dbReference type="ARBA" id="ARBA00002634"/>
    </source>
</evidence>
<dbReference type="CDD" id="cd18080">
    <property type="entry name" value="TrmD-like"/>
    <property type="match status" value="1"/>
</dbReference>
<evidence type="ECO:0000256" key="2">
    <source>
        <dbReference type="ARBA" id="ARBA00004496"/>
    </source>
</evidence>
<evidence type="ECO:0000256" key="4">
    <source>
        <dbReference type="ARBA" id="ARBA00011738"/>
    </source>
</evidence>
<keyword evidence="8 15" id="KW-0489">Methyltransferase</keyword>
<evidence type="ECO:0000256" key="12">
    <source>
        <dbReference type="ARBA" id="ARBA00029736"/>
    </source>
</evidence>
<proteinExistence type="inferred from homology"/>
<dbReference type="PANTHER" id="PTHR46417">
    <property type="entry name" value="TRNA (GUANINE-N(1)-)-METHYLTRANSFERASE"/>
    <property type="match status" value="1"/>
</dbReference>
<dbReference type="InterPro" id="IPR002649">
    <property type="entry name" value="tRNA_m1G_MeTrfase_TrmD"/>
</dbReference>
<evidence type="ECO:0000313" key="18">
    <source>
        <dbReference type="EMBL" id="PIY72409.1"/>
    </source>
</evidence>
<dbReference type="Pfam" id="PF01746">
    <property type="entry name" value="tRNA_m1G_MT"/>
    <property type="match status" value="1"/>
</dbReference>
<feature type="domain" description="tRNA methyltransferase TRMD/TRM10-type" evidence="17">
    <location>
        <begin position="1"/>
        <end position="265"/>
    </location>
</feature>
<dbReference type="EMBL" id="PFLI01000043">
    <property type="protein sequence ID" value="PIY72409.1"/>
    <property type="molecule type" value="Genomic_DNA"/>
</dbReference>
<dbReference type="InterPro" id="IPR016009">
    <property type="entry name" value="tRNA_MeTrfase_TRMD/TRM10"/>
</dbReference>
<feature type="binding site" evidence="15 16">
    <location>
        <begin position="152"/>
        <end position="157"/>
    </location>
    <ligand>
        <name>S-adenosyl-L-methionine</name>
        <dbReference type="ChEBI" id="CHEBI:59789"/>
    </ligand>
</feature>
<dbReference type="GO" id="GO:0005829">
    <property type="term" value="C:cytosol"/>
    <property type="evidence" value="ECO:0007669"/>
    <property type="project" value="TreeGrafter"/>
</dbReference>
<reference evidence="19" key="1">
    <citation type="submission" date="2017-09" db="EMBL/GenBank/DDBJ databases">
        <title>Depth-based differentiation of microbial function through sediment-hosted aquifers and enrichment of novel symbionts in the deep terrestrial subsurface.</title>
        <authorList>
            <person name="Probst A.J."/>
            <person name="Ladd B."/>
            <person name="Jarett J.K."/>
            <person name="Geller-Mcgrath D.E."/>
            <person name="Sieber C.M.K."/>
            <person name="Emerson J.B."/>
            <person name="Anantharaman K."/>
            <person name="Thomas B.C."/>
            <person name="Malmstrom R."/>
            <person name="Stieglmeier M."/>
            <person name="Klingl A."/>
            <person name="Woyke T."/>
            <person name="Ryan C.M."/>
            <person name="Banfield J.F."/>
        </authorList>
    </citation>
    <scope>NUCLEOTIDE SEQUENCE [LARGE SCALE GENOMIC DNA]</scope>
</reference>
<protein>
    <recommendedName>
        <fullName evidence="6 15">tRNA (guanine-N(1)-)-methyltransferase</fullName>
        <ecNumber evidence="5 15">2.1.1.228</ecNumber>
    </recommendedName>
    <alternativeName>
        <fullName evidence="12 15">M1G-methyltransferase</fullName>
    </alternativeName>
    <alternativeName>
        <fullName evidence="13 15">tRNA [GM37] methyltransferase</fullName>
    </alternativeName>
</protein>
<dbReference type="AlphaFoldDB" id="A0A2M7QJB8"/>
<comment type="subunit">
    <text evidence="4 15">Homodimer.</text>
</comment>
<keyword evidence="7 15" id="KW-0963">Cytoplasm</keyword>
<dbReference type="NCBIfam" id="NF000648">
    <property type="entry name" value="PRK00026.1"/>
    <property type="match status" value="1"/>
</dbReference>
<dbReference type="GO" id="GO:0002939">
    <property type="term" value="P:tRNA N1-guanine methylation"/>
    <property type="evidence" value="ECO:0007669"/>
    <property type="project" value="TreeGrafter"/>
</dbReference>
<comment type="similarity">
    <text evidence="3 15">Belongs to the RNA methyltransferase TrmD family.</text>
</comment>